<accession>A0ABR3G6V2</accession>
<dbReference type="Proteomes" id="UP001447188">
    <property type="component" value="Unassembled WGS sequence"/>
</dbReference>
<reference evidence="1 2" key="1">
    <citation type="submission" date="2024-02" db="EMBL/GenBank/DDBJ databases">
        <title>Discinaceae phylogenomics.</title>
        <authorList>
            <person name="Dirks A.C."/>
            <person name="James T.Y."/>
        </authorList>
    </citation>
    <scope>NUCLEOTIDE SEQUENCE [LARGE SCALE GENOMIC DNA]</scope>
    <source>
        <strain evidence="1 2">ACD0624</strain>
    </source>
</reference>
<evidence type="ECO:0000313" key="2">
    <source>
        <dbReference type="Proteomes" id="UP001447188"/>
    </source>
</evidence>
<proteinExistence type="predicted"/>
<sequence length="211" mass="23315">MHPSTLCQFRPEVAAFRLARFHFHTLHNLSTELSALAAILLTISDAGHNQQLTNFPHSAWPTFSLDPQSTAAAMHKHNIPAGASLPPAEAEAMFIVVRNLAFQLLPAWRVALLDMRVLAPMATWLPDSWTKVYWRPQAQCRDSLARWGDIVPREEELERLRMLGAVVTSRAGRMVRGARVPGQENIDGGCELQDCGRLLGISVEGNGCLSS</sequence>
<evidence type="ECO:0000313" key="1">
    <source>
        <dbReference type="EMBL" id="KAL0631687.1"/>
    </source>
</evidence>
<keyword evidence="2" id="KW-1185">Reference proteome</keyword>
<protein>
    <submittedName>
        <fullName evidence="1">Uncharacterized protein</fullName>
    </submittedName>
</protein>
<dbReference type="EMBL" id="JBBBZM010000221">
    <property type="protein sequence ID" value="KAL0631687.1"/>
    <property type="molecule type" value="Genomic_DNA"/>
</dbReference>
<gene>
    <name evidence="1" type="ORF">Q9L58_009453</name>
</gene>
<comment type="caution">
    <text evidence="1">The sequence shown here is derived from an EMBL/GenBank/DDBJ whole genome shotgun (WGS) entry which is preliminary data.</text>
</comment>
<organism evidence="1 2">
    <name type="scientific">Discina gigas</name>
    <dbReference type="NCBI Taxonomy" id="1032678"/>
    <lineage>
        <taxon>Eukaryota</taxon>
        <taxon>Fungi</taxon>
        <taxon>Dikarya</taxon>
        <taxon>Ascomycota</taxon>
        <taxon>Pezizomycotina</taxon>
        <taxon>Pezizomycetes</taxon>
        <taxon>Pezizales</taxon>
        <taxon>Discinaceae</taxon>
        <taxon>Discina</taxon>
    </lineage>
</organism>
<name>A0ABR3G6V2_9PEZI</name>